<dbReference type="EMBL" id="JACTAM010000012">
    <property type="protein sequence ID" value="KAI2658625.1"/>
    <property type="molecule type" value="Genomic_DNA"/>
</dbReference>
<organism evidence="2 3">
    <name type="scientific">Labeo rohita</name>
    <name type="common">Indian major carp</name>
    <name type="synonym">Cyprinus rohita</name>
    <dbReference type="NCBI Taxonomy" id="84645"/>
    <lineage>
        <taxon>Eukaryota</taxon>
        <taxon>Metazoa</taxon>
        <taxon>Chordata</taxon>
        <taxon>Craniata</taxon>
        <taxon>Vertebrata</taxon>
        <taxon>Euteleostomi</taxon>
        <taxon>Actinopterygii</taxon>
        <taxon>Neopterygii</taxon>
        <taxon>Teleostei</taxon>
        <taxon>Ostariophysi</taxon>
        <taxon>Cypriniformes</taxon>
        <taxon>Cyprinidae</taxon>
        <taxon>Labeoninae</taxon>
        <taxon>Labeonini</taxon>
        <taxon>Labeo</taxon>
    </lineage>
</organism>
<protein>
    <submittedName>
        <fullName evidence="2">Uncharacterized protein</fullName>
    </submittedName>
</protein>
<sequence>MSGLPTTRGRLLPWISGPLWINPLSCRFGLLDCFLDCLFGFPICPAFGLCSLAIEPHLSLDYSCILLCLYLFAVTEYSATQGSSSFSNRHWPDCLLIEIFCDSVNQPLQSELRRAGPRLSLSCFLDFVLLSMGSLFTVGVAEEERNTASVTEMVDTPNCTHIMAATTTPCHSLVTSQLTSQSHITSQLIYLLQILIDCSSVSQTAIQHGRPTAATGIPKPVLSNPSVPEVIPLSASFTIWGIDFWCVWGVFTTAEVPEPAMSAEGGGSRGCRFSRKTVPTPDPEVAAEAAEPPEEAVSIPDSTEVAAYAAEPPEVTFFTSPLVKVVAPIN</sequence>
<feature type="region of interest" description="Disordered" evidence="1">
    <location>
        <begin position="261"/>
        <end position="299"/>
    </location>
</feature>
<dbReference type="Proteomes" id="UP000830375">
    <property type="component" value="Unassembled WGS sequence"/>
</dbReference>
<evidence type="ECO:0000313" key="2">
    <source>
        <dbReference type="EMBL" id="KAI2658625.1"/>
    </source>
</evidence>
<accession>A0ABQ8M6V6</accession>
<comment type="caution">
    <text evidence="2">The sequence shown here is derived from an EMBL/GenBank/DDBJ whole genome shotgun (WGS) entry which is preliminary data.</text>
</comment>
<reference evidence="2 3" key="1">
    <citation type="submission" date="2022-01" db="EMBL/GenBank/DDBJ databases">
        <title>A high-quality chromosome-level genome assembly of rohu carp, Labeo rohita.</title>
        <authorList>
            <person name="Arick M.A. II"/>
            <person name="Hsu C.-Y."/>
            <person name="Magbanua Z."/>
            <person name="Pechanova O."/>
            <person name="Grover C."/>
            <person name="Miller E."/>
            <person name="Thrash A."/>
            <person name="Ezzel L."/>
            <person name="Alam S."/>
            <person name="Benzie J."/>
            <person name="Hamilton M."/>
            <person name="Karsi A."/>
            <person name="Lawrence M.L."/>
            <person name="Peterson D.G."/>
        </authorList>
    </citation>
    <scope>NUCLEOTIDE SEQUENCE [LARGE SCALE GENOMIC DNA]</scope>
    <source>
        <strain evidence="3">BAU-BD-2019</strain>
        <tissue evidence="2">Blood</tissue>
    </source>
</reference>
<evidence type="ECO:0000313" key="3">
    <source>
        <dbReference type="Proteomes" id="UP000830375"/>
    </source>
</evidence>
<evidence type="ECO:0000256" key="1">
    <source>
        <dbReference type="SAM" id="MobiDB-lite"/>
    </source>
</evidence>
<gene>
    <name evidence="2" type="ORF">H4Q32_016730</name>
</gene>
<name>A0ABQ8M6V6_LABRO</name>
<keyword evidence="3" id="KW-1185">Reference proteome</keyword>
<proteinExistence type="predicted"/>